<protein>
    <submittedName>
        <fullName evidence="2">Uncharacterized protein</fullName>
    </submittedName>
</protein>
<evidence type="ECO:0000313" key="2">
    <source>
        <dbReference type="EMBL" id="EMZ37587.1"/>
    </source>
</evidence>
<organism evidence="2 3">
    <name type="scientific">Eubacterium plexicaudatum ASF492</name>
    <dbReference type="NCBI Taxonomy" id="1235802"/>
    <lineage>
        <taxon>Bacteria</taxon>
        <taxon>Bacillati</taxon>
        <taxon>Bacillota</taxon>
        <taxon>Clostridia</taxon>
        <taxon>Eubacteriales</taxon>
        <taxon>Eubacteriaceae</taxon>
        <taxon>Eubacterium</taxon>
    </lineage>
</organism>
<feature type="signal peptide" evidence="1">
    <location>
        <begin position="1"/>
        <end position="21"/>
    </location>
</feature>
<sequence>MRKKKLSAFVLCTLMVAIALSGCNSKKERPEETVPKEEEYETDDDSYETFETLLQNLETGLNEGDVVKMKESFVGGNISGAFLTVSGNYILEFELIGILDDVILEGDEIEQTLMKDDLIGEEYEEYARQATKACILEVAVEQTTASGDSVQSNDETLMIALKIEGKWAVVPWIS</sequence>
<evidence type="ECO:0000313" key="3">
    <source>
        <dbReference type="Proteomes" id="UP000012589"/>
    </source>
</evidence>
<dbReference type="HOGENOM" id="CLU_1537773_0_0_9"/>
<dbReference type="EMBL" id="AQFT01000010">
    <property type="protein sequence ID" value="EMZ37587.1"/>
    <property type="molecule type" value="Genomic_DNA"/>
</dbReference>
<dbReference type="PROSITE" id="PS51257">
    <property type="entry name" value="PROKAR_LIPOPROTEIN"/>
    <property type="match status" value="1"/>
</dbReference>
<reference evidence="2 3" key="1">
    <citation type="journal article" date="2014" name="Genome Announc.">
        <title>Draft genome sequences of the altered schaedler flora, a defined bacterial community from gnotobiotic mice.</title>
        <authorList>
            <person name="Wannemuehler M.J."/>
            <person name="Overstreet A.M."/>
            <person name="Ward D.V."/>
            <person name="Phillips G.J."/>
        </authorList>
    </citation>
    <scope>NUCLEOTIDE SEQUENCE [LARGE SCALE GENOMIC DNA]</scope>
    <source>
        <strain evidence="2 3">ASF492</strain>
    </source>
</reference>
<comment type="caution">
    <text evidence="2">The sequence shown here is derived from an EMBL/GenBank/DDBJ whole genome shotgun (WGS) entry which is preliminary data.</text>
</comment>
<name>N2B7D2_9FIRM</name>
<keyword evidence="1" id="KW-0732">Signal</keyword>
<gene>
    <name evidence="2" type="ORF">C823_00313</name>
</gene>
<keyword evidence="3" id="KW-1185">Reference proteome</keyword>
<dbReference type="AlphaFoldDB" id="N2B7D2"/>
<dbReference type="Proteomes" id="UP000012589">
    <property type="component" value="Unassembled WGS sequence"/>
</dbReference>
<accession>N2B7D2</accession>
<feature type="chain" id="PRO_5039658232" evidence="1">
    <location>
        <begin position="22"/>
        <end position="174"/>
    </location>
</feature>
<evidence type="ECO:0000256" key="1">
    <source>
        <dbReference type="SAM" id="SignalP"/>
    </source>
</evidence>
<dbReference type="PATRIC" id="fig|1235802.3.peg.327"/>
<proteinExistence type="predicted"/>